<dbReference type="SMART" id="SM00903">
    <property type="entry name" value="Flavin_Reduct"/>
    <property type="match status" value="1"/>
</dbReference>
<keyword evidence="4" id="KW-1185">Reference proteome</keyword>
<dbReference type="InterPro" id="IPR002563">
    <property type="entry name" value="Flavin_Rdtase-like_dom"/>
</dbReference>
<gene>
    <name evidence="3" type="ORF">SAMN04490178_102150</name>
</gene>
<evidence type="ECO:0000313" key="4">
    <source>
        <dbReference type="Proteomes" id="UP000198847"/>
    </source>
</evidence>
<dbReference type="GO" id="GO:0016646">
    <property type="term" value="F:oxidoreductase activity, acting on the CH-NH group of donors, NAD or NADP as acceptor"/>
    <property type="evidence" value="ECO:0007669"/>
    <property type="project" value="UniProtKB-ARBA"/>
</dbReference>
<accession>A0A1H8Q1U7</accession>
<dbReference type="EMBL" id="FODY01000002">
    <property type="protein sequence ID" value="SEO47887.1"/>
    <property type="molecule type" value="Genomic_DNA"/>
</dbReference>
<dbReference type="GO" id="GO:0010181">
    <property type="term" value="F:FMN binding"/>
    <property type="evidence" value="ECO:0007669"/>
    <property type="project" value="InterPro"/>
</dbReference>
<dbReference type="InterPro" id="IPR052174">
    <property type="entry name" value="Flavoredoxin"/>
</dbReference>
<name>A0A1H8Q1U7_9FIRM</name>
<protein>
    <submittedName>
        <fullName evidence="3">NADH-FMN oxidoreductase RutF, flavin reductase (DIM6/NTAB) family</fullName>
    </submittedName>
</protein>
<dbReference type="Gene3D" id="2.30.110.10">
    <property type="entry name" value="Electron Transport, Fmn-binding Protein, Chain A"/>
    <property type="match status" value="1"/>
</dbReference>
<reference evidence="3 4" key="1">
    <citation type="submission" date="2016-10" db="EMBL/GenBank/DDBJ databases">
        <authorList>
            <person name="de Groot N.N."/>
        </authorList>
    </citation>
    <scope>NUCLEOTIDE SEQUENCE [LARGE SCALE GENOMIC DNA]</scope>
    <source>
        <strain evidence="3 4">DSM 13305</strain>
    </source>
</reference>
<feature type="domain" description="Flavin reductase like" evidence="2">
    <location>
        <begin position="15"/>
        <end position="171"/>
    </location>
</feature>
<dbReference type="STRING" id="112903.SAMN04490178_102150"/>
<dbReference type="AlphaFoldDB" id="A0A1H8Q1U7"/>
<dbReference type="Pfam" id="PF01613">
    <property type="entry name" value="Flavin_Reduct"/>
    <property type="match status" value="1"/>
</dbReference>
<dbReference type="PANTHER" id="PTHR43567:SF5">
    <property type="entry name" value="HYPOTHETICAL CYTOSOLIC PROTEIN"/>
    <property type="match status" value="1"/>
</dbReference>
<sequence>MTKDVAYNELSAKAVEILSKGAFLTTAFDGKVNTMTIAWGSIGFAWQKPIFMAMVRPSRYTFDLIEKSNEFTVSIPFKDMRQALALCGSRSGRDIDKFTAAGLQAVPAQKLTTPRIANCGLHYECKVVFKQPMQPEQVTAAIANTCYPSGDYHTLYFGEIVASYVDETETAE</sequence>
<dbReference type="PANTHER" id="PTHR43567">
    <property type="entry name" value="FLAVOREDOXIN-RELATED-RELATED"/>
    <property type="match status" value="1"/>
</dbReference>
<evidence type="ECO:0000313" key="3">
    <source>
        <dbReference type="EMBL" id="SEO47887.1"/>
    </source>
</evidence>
<comment type="similarity">
    <text evidence="1">Belongs to the flavoredoxin family.</text>
</comment>
<dbReference type="SUPFAM" id="SSF50475">
    <property type="entry name" value="FMN-binding split barrel"/>
    <property type="match status" value="1"/>
</dbReference>
<evidence type="ECO:0000259" key="2">
    <source>
        <dbReference type="SMART" id="SM00903"/>
    </source>
</evidence>
<dbReference type="InterPro" id="IPR012349">
    <property type="entry name" value="Split_barrel_FMN-bd"/>
</dbReference>
<proteinExistence type="inferred from homology"/>
<dbReference type="OrthoDB" id="9791490at2"/>
<organism evidence="3 4">
    <name type="scientific">Propionispora vibrioides</name>
    <dbReference type="NCBI Taxonomy" id="112903"/>
    <lineage>
        <taxon>Bacteria</taxon>
        <taxon>Bacillati</taxon>
        <taxon>Bacillota</taxon>
        <taxon>Negativicutes</taxon>
        <taxon>Selenomonadales</taxon>
        <taxon>Sporomusaceae</taxon>
        <taxon>Propionispora</taxon>
    </lineage>
</organism>
<evidence type="ECO:0000256" key="1">
    <source>
        <dbReference type="ARBA" id="ARBA00038054"/>
    </source>
</evidence>
<dbReference type="RefSeq" id="WP_091743863.1">
    <property type="nucleotide sequence ID" value="NZ_FODY01000002.1"/>
</dbReference>
<dbReference type="Proteomes" id="UP000198847">
    <property type="component" value="Unassembled WGS sequence"/>
</dbReference>